<evidence type="ECO:0000256" key="1">
    <source>
        <dbReference type="ARBA" id="ARBA00006484"/>
    </source>
</evidence>
<sequence length="185" mass="20975">MTGIDTDVREVQKMFNVNVFGPMRMVHHFHPMLIKARGTIVNIGSVGGIVPYMYGCKSFMLGRTEAKQDVKVTTIISGNIGTNILKSDTARTLPEGSFYAPLAREFQEHVQRVPDTTPRAVYAGHVVPQTLKANPPAWYWVGATTGIVRFMDIFGFRTVWDYILWPVFNLGKLRQETEVWRRGNE</sequence>
<evidence type="ECO:0000313" key="4">
    <source>
        <dbReference type="Proteomes" id="UP000593566"/>
    </source>
</evidence>
<dbReference type="GO" id="GO:0004806">
    <property type="term" value="F:triacylglycerol lipase activity"/>
    <property type="evidence" value="ECO:0007669"/>
    <property type="project" value="TreeGrafter"/>
</dbReference>
<dbReference type="GO" id="GO:0000140">
    <property type="term" value="F:acylglycerone-phosphate reductase (NADP+) activity"/>
    <property type="evidence" value="ECO:0007669"/>
    <property type="project" value="TreeGrafter"/>
</dbReference>
<dbReference type="Gene3D" id="3.40.50.720">
    <property type="entry name" value="NAD(P)-binding Rossmann-like Domain"/>
    <property type="match status" value="1"/>
</dbReference>
<dbReference type="AlphaFoldDB" id="A0A8H6CKQ4"/>
<dbReference type="EMBL" id="JACCJB010000008">
    <property type="protein sequence ID" value="KAF6225130.1"/>
    <property type="molecule type" value="Genomic_DNA"/>
</dbReference>
<dbReference type="PANTHER" id="PTHR44169:SF3">
    <property type="entry name" value="SHORT-CHAIN DEHYDROGENASE SRDE"/>
    <property type="match status" value="1"/>
</dbReference>
<dbReference type="GO" id="GO:0005783">
    <property type="term" value="C:endoplasmic reticulum"/>
    <property type="evidence" value="ECO:0007669"/>
    <property type="project" value="TreeGrafter"/>
</dbReference>
<dbReference type="GO" id="GO:0019433">
    <property type="term" value="P:triglyceride catabolic process"/>
    <property type="evidence" value="ECO:0007669"/>
    <property type="project" value="TreeGrafter"/>
</dbReference>
<evidence type="ECO:0000313" key="3">
    <source>
        <dbReference type="EMBL" id="KAF6225130.1"/>
    </source>
</evidence>
<name>A0A8H6CKQ4_9LECA</name>
<keyword evidence="4" id="KW-1185">Reference proteome</keyword>
<dbReference type="GeneID" id="59338717"/>
<dbReference type="SUPFAM" id="SSF51735">
    <property type="entry name" value="NAD(P)-binding Rossmann-fold domains"/>
    <property type="match status" value="1"/>
</dbReference>
<dbReference type="PANTHER" id="PTHR44169">
    <property type="entry name" value="NADPH-DEPENDENT 1-ACYLDIHYDROXYACETONE PHOSPHATE REDUCTASE"/>
    <property type="match status" value="1"/>
</dbReference>
<dbReference type="GO" id="GO:0006654">
    <property type="term" value="P:phosphatidic acid biosynthetic process"/>
    <property type="evidence" value="ECO:0007669"/>
    <property type="project" value="TreeGrafter"/>
</dbReference>
<keyword evidence="2" id="KW-0560">Oxidoreductase</keyword>
<organism evidence="3 4">
    <name type="scientific">Letharia lupina</name>
    <dbReference type="NCBI Taxonomy" id="560253"/>
    <lineage>
        <taxon>Eukaryota</taxon>
        <taxon>Fungi</taxon>
        <taxon>Dikarya</taxon>
        <taxon>Ascomycota</taxon>
        <taxon>Pezizomycotina</taxon>
        <taxon>Lecanoromycetes</taxon>
        <taxon>OSLEUM clade</taxon>
        <taxon>Lecanoromycetidae</taxon>
        <taxon>Lecanorales</taxon>
        <taxon>Lecanorineae</taxon>
        <taxon>Parmeliaceae</taxon>
        <taxon>Letharia</taxon>
    </lineage>
</organism>
<dbReference type="Proteomes" id="UP000593566">
    <property type="component" value="Unassembled WGS sequence"/>
</dbReference>
<protein>
    <recommendedName>
        <fullName evidence="5">NAD(P)-binding protein</fullName>
    </recommendedName>
</protein>
<dbReference type="InterPro" id="IPR002347">
    <property type="entry name" value="SDR_fam"/>
</dbReference>
<dbReference type="RefSeq" id="XP_037153997.1">
    <property type="nucleotide sequence ID" value="XM_037301180.1"/>
</dbReference>
<reference evidence="3 4" key="1">
    <citation type="journal article" date="2020" name="Genomics">
        <title>Complete, high-quality genomes from long-read metagenomic sequencing of two wolf lichen thalli reveals enigmatic genome architecture.</title>
        <authorList>
            <person name="McKenzie S.K."/>
            <person name="Walston R.F."/>
            <person name="Allen J.L."/>
        </authorList>
    </citation>
    <scope>NUCLEOTIDE SEQUENCE [LARGE SCALE GENOMIC DNA]</scope>
    <source>
        <strain evidence="3">WasteWater1</strain>
    </source>
</reference>
<evidence type="ECO:0008006" key="5">
    <source>
        <dbReference type="Google" id="ProtNLM"/>
    </source>
</evidence>
<gene>
    <name evidence="3" type="ORF">HO133_010326</name>
</gene>
<accession>A0A8H6CKQ4</accession>
<comment type="caution">
    <text evidence="3">The sequence shown here is derived from an EMBL/GenBank/DDBJ whole genome shotgun (WGS) entry which is preliminary data.</text>
</comment>
<dbReference type="GO" id="GO:0005811">
    <property type="term" value="C:lipid droplet"/>
    <property type="evidence" value="ECO:0007669"/>
    <property type="project" value="TreeGrafter"/>
</dbReference>
<proteinExistence type="inferred from homology"/>
<comment type="similarity">
    <text evidence="1">Belongs to the short-chain dehydrogenases/reductases (SDR) family.</text>
</comment>
<dbReference type="InterPro" id="IPR036291">
    <property type="entry name" value="NAD(P)-bd_dom_sf"/>
</dbReference>
<evidence type="ECO:0000256" key="2">
    <source>
        <dbReference type="ARBA" id="ARBA00023002"/>
    </source>
</evidence>
<dbReference type="Pfam" id="PF00106">
    <property type="entry name" value="adh_short"/>
    <property type="match status" value="1"/>
</dbReference>